<name>A0AAD1XYH8_EUPCR</name>
<gene>
    <name evidence="1" type="ORF">ECRASSUSDP1_LOCUS22415</name>
</gene>
<protein>
    <submittedName>
        <fullName evidence="1">Uncharacterized protein</fullName>
    </submittedName>
</protein>
<sequence>MENTIGRNGCKRDTRNEERGCDEVFIKKVDLDTKTPVDVAKAVRDLSSELYYKMLPEFETNGFLENLFYIAFCVQVGNFEAMMQKAHSIKGSGGYAGASRVCEDCYWIQYSFERRAYVDMMKYYLRLVEHSAQFRIHWRKRYFEHLGTTYVEKPDHCEVPLPFGWSLERVADEEFKVYYPDDYLSLALEAERSGKKYIKKQEDKIHIEYDNLSQESLPFPSSRSYDGRSSVYKSFETPILPLHINQNLAPNDVSDLDALNLDNDLCNNPDKIKSQPQNLKCRSKSQLS</sequence>
<dbReference type="GO" id="GO:0000160">
    <property type="term" value="P:phosphorelay signal transduction system"/>
    <property type="evidence" value="ECO:0007669"/>
    <property type="project" value="InterPro"/>
</dbReference>
<accession>A0AAD1XYH8</accession>
<comment type="caution">
    <text evidence="1">The sequence shown here is derived from an EMBL/GenBank/DDBJ whole genome shotgun (WGS) entry which is preliminary data.</text>
</comment>
<dbReference type="InterPro" id="IPR036641">
    <property type="entry name" value="HPT_dom_sf"/>
</dbReference>
<keyword evidence="2" id="KW-1185">Reference proteome</keyword>
<proteinExistence type="predicted"/>
<dbReference type="Proteomes" id="UP001295684">
    <property type="component" value="Unassembled WGS sequence"/>
</dbReference>
<reference evidence="1" key="1">
    <citation type="submission" date="2023-07" db="EMBL/GenBank/DDBJ databases">
        <authorList>
            <consortium name="AG Swart"/>
            <person name="Singh M."/>
            <person name="Singh A."/>
            <person name="Seah K."/>
            <person name="Emmerich C."/>
        </authorList>
    </citation>
    <scope>NUCLEOTIDE SEQUENCE</scope>
    <source>
        <strain evidence="1">DP1</strain>
    </source>
</reference>
<dbReference type="AlphaFoldDB" id="A0AAD1XYH8"/>
<evidence type="ECO:0000313" key="2">
    <source>
        <dbReference type="Proteomes" id="UP001295684"/>
    </source>
</evidence>
<evidence type="ECO:0000313" key="1">
    <source>
        <dbReference type="EMBL" id="CAI2380971.1"/>
    </source>
</evidence>
<dbReference type="EMBL" id="CAMPGE010022987">
    <property type="protein sequence ID" value="CAI2380971.1"/>
    <property type="molecule type" value="Genomic_DNA"/>
</dbReference>
<organism evidence="1 2">
    <name type="scientific">Euplotes crassus</name>
    <dbReference type="NCBI Taxonomy" id="5936"/>
    <lineage>
        <taxon>Eukaryota</taxon>
        <taxon>Sar</taxon>
        <taxon>Alveolata</taxon>
        <taxon>Ciliophora</taxon>
        <taxon>Intramacronucleata</taxon>
        <taxon>Spirotrichea</taxon>
        <taxon>Hypotrichia</taxon>
        <taxon>Euplotida</taxon>
        <taxon>Euplotidae</taxon>
        <taxon>Moneuplotes</taxon>
    </lineage>
</organism>
<dbReference type="SUPFAM" id="SSF47226">
    <property type="entry name" value="Histidine-containing phosphotransfer domain, HPT domain"/>
    <property type="match status" value="1"/>
</dbReference>